<evidence type="ECO:0000313" key="21">
    <source>
        <dbReference type="Proteomes" id="UP001059596"/>
    </source>
</evidence>
<evidence type="ECO:0000256" key="14">
    <source>
        <dbReference type="ARBA" id="ARBA00023204"/>
    </source>
</evidence>
<evidence type="ECO:0000259" key="19">
    <source>
        <dbReference type="PROSITE" id="PS50164"/>
    </source>
</evidence>
<dbReference type="Gene3D" id="3.40.1440.10">
    <property type="entry name" value="GIY-YIG endonuclease"/>
    <property type="match status" value="1"/>
</dbReference>
<comment type="subunit">
    <text evidence="16">Forms a heterodimer with mus312/SLX4.</text>
</comment>
<dbReference type="Proteomes" id="UP001059596">
    <property type="component" value="Chromosome 3R"/>
</dbReference>
<keyword evidence="12 17" id="KW-0804">Transcription</keyword>
<comment type="cofactor">
    <cofactor evidence="16">
        <name>a divalent metal cation</name>
        <dbReference type="ChEBI" id="CHEBI:60240"/>
    </cofactor>
</comment>
<keyword evidence="7" id="KW-0863">Zinc-finger</keyword>
<dbReference type="EMBL" id="JAMKOV010000001">
    <property type="protein sequence ID" value="KAI8046476.1"/>
    <property type="molecule type" value="Genomic_DNA"/>
</dbReference>
<evidence type="ECO:0000256" key="2">
    <source>
        <dbReference type="ARBA" id="ARBA00006378"/>
    </source>
</evidence>
<comment type="subunit">
    <text evidence="17">Component of the Mediator complex.</text>
</comment>
<keyword evidence="14 16" id="KW-0234">DNA repair</keyword>
<evidence type="ECO:0000256" key="17">
    <source>
        <dbReference type="RuleBase" id="RU364129"/>
    </source>
</evidence>
<evidence type="ECO:0000256" key="6">
    <source>
        <dbReference type="ARBA" id="ARBA00022763"/>
    </source>
</evidence>
<evidence type="ECO:0000256" key="13">
    <source>
        <dbReference type="ARBA" id="ARBA00023172"/>
    </source>
</evidence>
<dbReference type="InterPro" id="IPR050381">
    <property type="entry name" value="SLX1_endonuclease"/>
</dbReference>
<proteinExistence type="inferred from homology"/>
<dbReference type="Gene3D" id="3.30.40.10">
    <property type="entry name" value="Zinc/RING finger domain, C3HC4 (zinc finger)"/>
    <property type="match status" value="1"/>
</dbReference>
<keyword evidence="9" id="KW-0862">Zinc</keyword>
<dbReference type="HAMAP" id="MF_03100">
    <property type="entry name" value="Endonuc_su_Slx1"/>
    <property type="match status" value="1"/>
</dbReference>
<evidence type="ECO:0000256" key="4">
    <source>
        <dbReference type="ARBA" id="ARBA00022723"/>
    </source>
</evidence>
<keyword evidence="6 16" id="KW-0227">DNA damage</keyword>
<comment type="subcellular location">
    <subcellularLocation>
        <location evidence="1 16 17">Nucleus</location>
    </subcellularLocation>
</comment>
<evidence type="ECO:0000256" key="15">
    <source>
        <dbReference type="ARBA" id="ARBA00023242"/>
    </source>
</evidence>
<evidence type="ECO:0000256" key="1">
    <source>
        <dbReference type="ARBA" id="ARBA00004123"/>
    </source>
</evidence>
<dbReference type="GO" id="GO:0003712">
    <property type="term" value="F:transcription coregulator activity"/>
    <property type="evidence" value="ECO:0007669"/>
    <property type="project" value="InterPro"/>
</dbReference>
<dbReference type="CDD" id="cd10455">
    <property type="entry name" value="GIY-YIG_SLX1"/>
    <property type="match status" value="1"/>
</dbReference>
<evidence type="ECO:0000256" key="3">
    <source>
        <dbReference type="ARBA" id="ARBA00022722"/>
    </source>
</evidence>
<evidence type="ECO:0000256" key="16">
    <source>
        <dbReference type="HAMAP-Rule" id="MF_03100"/>
    </source>
</evidence>
<keyword evidence="21" id="KW-1185">Reference proteome</keyword>
<keyword evidence="13 16" id="KW-0233">DNA recombination</keyword>
<reference evidence="20" key="1">
    <citation type="journal article" date="2023" name="Genome Biol. Evol.">
        <title>Long-read-based Genome Assembly of Drosophila gunungcola Reveals Fewer Chemosensory Genes in Flower-breeding Species.</title>
        <authorList>
            <person name="Negi A."/>
            <person name="Liao B.Y."/>
            <person name="Yeh S.D."/>
        </authorList>
    </citation>
    <scope>NUCLEOTIDE SEQUENCE</scope>
    <source>
        <strain evidence="20">Sukarami</strain>
    </source>
</reference>
<feature type="domain" description="GIY-YIG" evidence="19">
    <location>
        <begin position="57"/>
        <end position="143"/>
    </location>
</feature>
<dbReference type="InterPro" id="IPR008831">
    <property type="entry name" value="Mediator_Med31"/>
</dbReference>
<evidence type="ECO:0000256" key="18">
    <source>
        <dbReference type="SAM" id="MobiDB-lite"/>
    </source>
</evidence>
<dbReference type="GO" id="GO:0008821">
    <property type="term" value="F:crossover junction DNA endonuclease activity"/>
    <property type="evidence" value="ECO:0007669"/>
    <property type="project" value="TreeGrafter"/>
</dbReference>
<dbReference type="InterPro" id="IPR013083">
    <property type="entry name" value="Znf_RING/FYVE/PHD"/>
</dbReference>
<dbReference type="PROSITE" id="PS50164">
    <property type="entry name" value="GIY_YIG"/>
    <property type="match status" value="1"/>
</dbReference>
<dbReference type="AlphaFoldDB" id="A0A9Q0BW73"/>
<dbReference type="Gene3D" id="1.10.10.1340">
    <property type="entry name" value="Mediator of RNA polymerase II, submodule Med31 (Soh1)"/>
    <property type="match status" value="1"/>
</dbReference>
<dbReference type="Pfam" id="PF05669">
    <property type="entry name" value="Med31"/>
    <property type="match status" value="1"/>
</dbReference>
<dbReference type="InterPro" id="IPR000305">
    <property type="entry name" value="GIY-YIG_endonuc"/>
</dbReference>
<dbReference type="Pfam" id="PF21202">
    <property type="entry name" value="SLX1_C"/>
    <property type="match status" value="1"/>
</dbReference>
<comment type="similarity">
    <text evidence="2 17">Belongs to the Mediator complex subunit 31 family.</text>
</comment>
<dbReference type="GO" id="GO:0017108">
    <property type="term" value="F:5'-flap endonuclease activity"/>
    <property type="evidence" value="ECO:0007669"/>
    <property type="project" value="InterPro"/>
</dbReference>
<dbReference type="SUPFAM" id="SSF82771">
    <property type="entry name" value="GIY-YIG endonuclease"/>
    <property type="match status" value="1"/>
</dbReference>
<dbReference type="GO" id="GO:0006355">
    <property type="term" value="P:regulation of DNA-templated transcription"/>
    <property type="evidence" value="ECO:0007669"/>
    <property type="project" value="InterPro"/>
</dbReference>
<comment type="function">
    <text evidence="17">Component of the Mediator complex, a coactivator involved in the regulated transcription of nearly all RNA polymerase II-dependent genes. Mediator functions as a bridge to convey information from gene-specific regulatory proteins to the basal RNA polymerase II transcription machinery. Mediator is recruited to promoters by direct interactions with regulatory proteins and serves as a scaffold for the assembly of a functional preinitiation complex with RNA polymerase II and the general transcription factors.</text>
</comment>
<dbReference type="GO" id="GO:0016592">
    <property type="term" value="C:mediator complex"/>
    <property type="evidence" value="ECO:0007669"/>
    <property type="project" value="InterPro"/>
</dbReference>
<evidence type="ECO:0000256" key="5">
    <source>
        <dbReference type="ARBA" id="ARBA00022759"/>
    </source>
</evidence>
<evidence type="ECO:0000256" key="9">
    <source>
        <dbReference type="ARBA" id="ARBA00022833"/>
    </source>
</evidence>
<keyword evidence="5 16" id="KW-0255">Endonuclease</keyword>
<keyword evidence="8 16" id="KW-0378">Hydrolase</keyword>
<dbReference type="Pfam" id="PF01541">
    <property type="entry name" value="GIY-YIG"/>
    <property type="match status" value="1"/>
</dbReference>
<dbReference type="PANTHER" id="PTHR20208">
    <property type="entry name" value="STRUCTURE-SPECIFIC ENDONUCLEASE SUBUNIT SLX1"/>
    <property type="match status" value="1"/>
</dbReference>
<comment type="caution">
    <text evidence="16">Lacks conserved residue(s) required for the propagation of feature annotation.</text>
</comment>
<dbReference type="InterPro" id="IPR027520">
    <property type="entry name" value="Slx1"/>
</dbReference>
<dbReference type="GO" id="GO:0008270">
    <property type="term" value="F:zinc ion binding"/>
    <property type="evidence" value="ECO:0007669"/>
    <property type="project" value="UniProtKB-KW"/>
</dbReference>
<comment type="similarity">
    <text evidence="16">Belongs to the SLX1 family.</text>
</comment>
<evidence type="ECO:0000256" key="8">
    <source>
        <dbReference type="ARBA" id="ARBA00022801"/>
    </source>
</evidence>
<organism evidence="20 21">
    <name type="scientific">Drosophila gunungcola</name>
    <name type="common">fruit fly</name>
    <dbReference type="NCBI Taxonomy" id="103775"/>
    <lineage>
        <taxon>Eukaryota</taxon>
        <taxon>Metazoa</taxon>
        <taxon>Ecdysozoa</taxon>
        <taxon>Arthropoda</taxon>
        <taxon>Hexapoda</taxon>
        <taxon>Insecta</taxon>
        <taxon>Pterygota</taxon>
        <taxon>Neoptera</taxon>
        <taxon>Endopterygota</taxon>
        <taxon>Diptera</taxon>
        <taxon>Brachycera</taxon>
        <taxon>Muscomorpha</taxon>
        <taxon>Ephydroidea</taxon>
        <taxon>Drosophilidae</taxon>
        <taxon>Drosophila</taxon>
        <taxon>Sophophora</taxon>
    </lineage>
</organism>
<comment type="function">
    <text evidence="16">Catalytic subunit of a heterodimeric structure-specific endonuclease that resolves DNA secondary structures generated during DNA repair and recombination. Has endonuclease activity towards branched DNA substrates, introducing single-strand cuts in duplex DNA close to junctions with ss-DNA.</text>
</comment>
<dbReference type="GO" id="GO:0033557">
    <property type="term" value="C:Slx1-Slx4 complex"/>
    <property type="evidence" value="ECO:0007669"/>
    <property type="project" value="UniProtKB-UniRule"/>
</dbReference>
<gene>
    <name evidence="20" type="ORF">M5D96_002686</name>
</gene>
<dbReference type="SMART" id="SM00465">
    <property type="entry name" value="GIYc"/>
    <property type="match status" value="1"/>
</dbReference>
<evidence type="ECO:0000256" key="7">
    <source>
        <dbReference type="ARBA" id="ARBA00022771"/>
    </source>
</evidence>
<comment type="caution">
    <text evidence="20">The sequence shown here is derived from an EMBL/GenBank/DDBJ whole genome shotgun (WGS) entry which is preliminary data.</text>
</comment>
<dbReference type="FunFam" id="3.40.1440.10:FF:000012">
    <property type="entry name" value="Structure-specific endonuclease subunit SLX1 homolog"/>
    <property type="match status" value="1"/>
</dbReference>
<sequence length="332" mass="38234">MYPMCLYFLDLLQYEHFRREIVNSQCCKFIDDQAILHFPTPQDAGSEQEEAVARKGHFYGVYLLCSQSLDSRYRGKCYVGFTVNPKRRIRQHNLGCDFGGARKTSRKGPWQMVMIVHGFPNNIVALQFEWAWQQPSLSTRLKMYPELKRKVPRETYFDYNFRILSRMLGVGPWNRLPLTVRWLETDYERAFDVPLPSHMEIVSGKVSISASQRKRGDDAVAPPPVAWAPECHLCMQQIDQPERSRLGCTNPTCRLTCHMLCLANYLLSDEPGHYIPVGGECPLCETRLSWAALLQRKRLLLGIPEELQDQDEDLSDGIDVDSDVEDVPELSD</sequence>
<evidence type="ECO:0000313" key="20">
    <source>
        <dbReference type="EMBL" id="KAI8046476.1"/>
    </source>
</evidence>
<name>A0A9Q0BW73_9MUSC</name>
<dbReference type="EC" id="3.1.-.-" evidence="16"/>
<keyword evidence="4" id="KW-0479">Metal-binding</keyword>
<dbReference type="InterPro" id="IPR035901">
    <property type="entry name" value="GIY-YIG_endonuc_sf"/>
</dbReference>
<keyword evidence="11 17" id="KW-0010">Activator</keyword>
<evidence type="ECO:0000256" key="11">
    <source>
        <dbReference type="ARBA" id="ARBA00023159"/>
    </source>
</evidence>
<dbReference type="InterPro" id="IPR048749">
    <property type="entry name" value="SLX1_C"/>
</dbReference>
<dbReference type="PANTHER" id="PTHR20208:SF10">
    <property type="entry name" value="STRUCTURE-SPECIFIC ENDONUCLEASE SUBUNIT SLX1"/>
    <property type="match status" value="1"/>
</dbReference>
<evidence type="ECO:0000256" key="12">
    <source>
        <dbReference type="ARBA" id="ARBA00023163"/>
    </source>
</evidence>
<keyword evidence="3 16" id="KW-0540">Nuclease</keyword>
<dbReference type="GO" id="GO:0000724">
    <property type="term" value="P:double-strand break repair via homologous recombination"/>
    <property type="evidence" value="ECO:0007669"/>
    <property type="project" value="TreeGrafter"/>
</dbReference>
<evidence type="ECO:0000256" key="10">
    <source>
        <dbReference type="ARBA" id="ARBA00023015"/>
    </source>
</evidence>
<accession>A0A9Q0BW73</accession>
<keyword evidence="15 16" id="KW-0539">Nucleus</keyword>
<dbReference type="InterPro" id="IPR038089">
    <property type="entry name" value="Med31_sf"/>
</dbReference>
<keyword evidence="10 17" id="KW-0805">Transcription regulation</keyword>
<protein>
    <recommendedName>
        <fullName evidence="16">Structure-specific endonuclease subunit SLX1 homolog</fullName>
        <ecNumber evidence="16">3.1.-.-</ecNumber>
    </recommendedName>
</protein>
<feature type="region of interest" description="Disordered" evidence="18">
    <location>
        <begin position="310"/>
        <end position="332"/>
    </location>
</feature>